<gene>
    <name evidence="2" type="ORF">TNIN_279681</name>
</gene>
<dbReference type="InterPro" id="IPR013087">
    <property type="entry name" value="Znf_C2H2_type"/>
</dbReference>
<keyword evidence="3" id="KW-1185">Reference proteome</keyword>
<feature type="domain" description="C2H2-type" evidence="1">
    <location>
        <begin position="89"/>
        <end position="109"/>
    </location>
</feature>
<name>A0A8X6MGN3_9ARAC</name>
<accession>A0A8X6MGN3</accession>
<evidence type="ECO:0000259" key="1">
    <source>
        <dbReference type="PROSITE" id="PS00028"/>
    </source>
</evidence>
<dbReference type="Proteomes" id="UP000886998">
    <property type="component" value="Unassembled WGS sequence"/>
</dbReference>
<evidence type="ECO:0000313" key="2">
    <source>
        <dbReference type="EMBL" id="GFS51425.1"/>
    </source>
</evidence>
<proteinExistence type="predicted"/>
<dbReference type="PROSITE" id="PS00028">
    <property type="entry name" value="ZINC_FINGER_C2H2_1"/>
    <property type="match status" value="1"/>
</dbReference>
<reference evidence="2" key="1">
    <citation type="submission" date="2020-08" db="EMBL/GenBank/DDBJ databases">
        <title>Multicomponent nature underlies the extraordinary mechanical properties of spider dragline silk.</title>
        <authorList>
            <person name="Kono N."/>
            <person name="Nakamura H."/>
            <person name="Mori M."/>
            <person name="Yoshida Y."/>
            <person name="Ohtoshi R."/>
            <person name="Malay A.D."/>
            <person name="Moran D.A.P."/>
            <person name="Tomita M."/>
            <person name="Numata K."/>
            <person name="Arakawa K."/>
        </authorList>
    </citation>
    <scope>NUCLEOTIDE SEQUENCE</scope>
</reference>
<dbReference type="OrthoDB" id="10680451at2759"/>
<organism evidence="2 3">
    <name type="scientific">Trichonephila inaurata madagascariensis</name>
    <dbReference type="NCBI Taxonomy" id="2747483"/>
    <lineage>
        <taxon>Eukaryota</taxon>
        <taxon>Metazoa</taxon>
        <taxon>Ecdysozoa</taxon>
        <taxon>Arthropoda</taxon>
        <taxon>Chelicerata</taxon>
        <taxon>Arachnida</taxon>
        <taxon>Araneae</taxon>
        <taxon>Araneomorphae</taxon>
        <taxon>Entelegynae</taxon>
        <taxon>Araneoidea</taxon>
        <taxon>Nephilidae</taxon>
        <taxon>Trichonephila</taxon>
        <taxon>Trichonephila inaurata</taxon>
    </lineage>
</organism>
<protein>
    <recommendedName>
        <fullName evidence="1">C2H2-type domain-containing protein</fullName>
    </recommendedName>
</protein>
<evidence type="ECO:0000313" key="3">
    <source>
        <dbReference type="Proteomes" id="UP000886998"/>
    </source>
</evidence>
<comment type="caution">
    <text evidence="2">The sequence shown here is derived from an EMBL/GenBank/DDBJ whole genome shotgun (WGS) entry which is preliminary data.</text>
</comment>
<sequence>MTEFWHARISLQKTTRPVCKNSVGNSKLVKNDYEKCLCLGLLHSHFLGARWVRGVPPLRVQIKRDALVVKAEVILSTHIFSQGKFNKKCSQCFKIFFNARRFVEHRKHHRVHNLNSSPSTKSPFSGYFGYILRRYNTITLIPENYHPLTSGSGKVDVGVNTDIDGTEDKVELYDSQKSCIFYTYTNDRNNPKTADEMFKDLKRRRCTLMWMKDQDSDYFCSDTESDTEEKNTQNLVAIENRTTENKKIQVDTHKKPKELNMCVLYLYKNILQMHCALTHIDIKTPQRANLDELFIQMELSFSHQSESCPPFIPNAKQRRKMLLRKVLERMVEVDITTHNLLKFIIQNKLQGWNEPEFLSFKVLFFSKLKD</sequence>
<dbReference type="AlphaFoldDB" id="A0A8X6MGN3"/>
<dbReference type="EMBL" id="BMAV01026544">
    <property type="protein sequence ID" value="GFS51425.1"/>
    <property type="molecule type" value="Genomic_DNA"/>
</dbReference>